<accession>A0A4R0NNP0</accession>
<dbReference type="EMBL" id="SJSL01000002">
    <property type="protein sequence ID" value="TCD01588.1"/>
    <property type="molecule type" value="Genomic_DNA"/>
</dbReference>
<name>A0A4R0NNP0_9SPHI</name>
<keyword evidence="1" id="KW-0472">Membrane</keyword>
<keyword evidence="1" id="KW-1133">Transmembrane helix</keyword>
<proteinExistence type="predicted"/>
<protein>
    <recommendedName>
        <fullName evidence="4">Lipoprotein</fullName>
    </recommendedName>
</protein>
<evidence type="ECO:0000313" key="3">
    <source>
        <dbReference type="Proteomes" id="UP000293347"/>
    </source>
</evidence>
<keyword evidence="1" id="KW-0812">Transmembrane</keyword>
<reference evidence="2 3" key="1">
    <citation type="submission" date="2019-02" db="EMBL/GenBank/DDBJ databases">
        <title>Pedobacter sp. RP-1-14 sp. nov., isolated from Arctic soil.</title>
        <authorList>
            <person name="Dahal R.H."/>
        </authorList>
    </citation>
    <scope>NUCLEOTIDE SEQUENCE [LARGE SCALE GENOMIC DNA]</scope>
    <source>
        <strain evidence="2 3">RP-1-14</strain>
    </source>
</reference>
<sequence length="280" mass="30973">MKTSKIIWTGLCSLSIFISSCSMFGLDIQEDYEYKKSVLDPHINKTARQYLEDRGKNPIIANDTIFKWMQLGLEYAGINLDEYEKPGRTFIFLGNGAIRAIPASGIPTGGMWFTFPVTVRNPDGSLKLSTAGAVETKPATKWADYSKADVRKYFLYLIALGDFGFNNAQVANTSLQTLLPPNVSASDSSRLGLYIVNAEPDYNDVGARVLSYVSARQPGVNYGFDQEGKINFKILNSDYSPLQANDYNTLTTSGIISTNGQVHVYAPTGTTPVPFFPYRY</sequence>
<dbReference type="OrthoDB" id="1032410at2"/>
<comment type="caution">
    <text evidence="2">The sequence shown here is derived from an EMBL/GenBank/DDBJ whole genome shotgun (WGS) entry which is preliminary data.</text>
</comment>
<dbReference type="PROSITE" id="PS51257">
    <property type="entry name" value="PROKAR_LIPOPROTEIN"/>
    <property type="match status" value="1"/>
</dbReference>
<organism evidence="2 3">
    <name type="scientific">Pedobacter psychroterrae</name>
    <dbReference type="NCBI Taxonomy" id="2530453"/>
    <lineage>
        <taxon>Bacteria</taxon>
        <taxon>Pseudomonadati</taxon>
        <taxon>Bacteroidota</taxon>
        <taxon>Sphingobacteriia</taxon>
        <taxon>Sphingobacteriales</taxon>
        <taxon>Sphingobacteriaceae</taxon>
        <taxon>Pedobacter</taxon>
    </lineage>
</organism>
<feature type="transmembrane region" description="Helical" evidence="1">
    <location>
        <begin position="6"/>
        <end position="26"/>
    </location>
</feature>
<dbReference type="RefSeq" id="WP_131596389.1">
    <property type="nucleotide sequence ID" value="NZ_SJSL01000002.1"/>
</dbReference>
<gene>
    <name evidence="2" type="ORF">EZ437_12745</name>
</gene>
<keyword evidence="3" id="KW-1185">Reference proteome</keyword>
<evidence type="ECO:0000313" key="2">
    <source>
        <dbReference type="EMBL" id="TCD01588.1"/>
    </source>
</evidence>
<evidence type="ECO:0000256" key="1">
    <source>
        <dbReference type="SAM" id="Phobius"/>
    </source>
</evidence>
<dbReference type="AlphaFoldDB" id="A0A4R0NNP0"/>
<dbReference type="Proteomes" id="UP000293347">
    <property type="component" value="Unassembled WGS sequence"/>
</dbReference>
<evidence type="ECO:0008006" key="4">
    <source>
        <dbReference type="Google" id="ProtNLM"/>
    </source>
</evidence>